<dbReference type="PANTHER" id="PTHR24148:SF64">
    <property type="entry name" value="HETEROKARYON INCOMPATIBILITY DOMAIN-CONTAINING PROTEIN"/>
    <property type="match status" value="1"/>
</dbReference>
<dbReference type="Proteomes" id="UP001271007">
    <property type="component" value="Unassembled WGS sequence"/>
</dbReference>
<keyword evidence="3" id="KW-1185">Reference proteome</keyword>
<evidence type="ECO:0000313" key="3">
    <source>
        <dbReference type="Proteomes" id="UP001271007"/>
    </source>
</evidence>
<gene>
    <name evidence="2" type="ORF">LTR09_010036</name>
</gene>
<reference evidence="2" key="1">
    <citation type="submission" date="2023-04" db="EMBL/GenBank/DDBJ databases">
        <title>Black Yeasts Isolated from many extreme environments.</title>
        <authorList>
            <person name="Coleine C."/>
            <person name="Stajich J.E."/>
            <person name="Selbmann L."/>
        </authorList>
    </citation>
    <scope>NUCLEOTIDE SEQUENCE</scope>
    <source>
        <strain evidence="2">CCFEE 5312</strain>
    </source>
</reference>
<dbReference type="AlphaFoldDB" id="A0AAJ0DEU2"/>
<protein>
    <recommendedName>
        <fullName evidence="1">Heterokaryon incompatibility domain-containing protein</fullName>
    </recommendedName>
</protein>
<dbReference type="EMBL" id="JAWDJX010000046">
    <property type="protein sequence ID" value="KAK3048727.1"/>
    <property type="molecule type" value="Genomic_DNA"/>
</dbReference>
<sequence length="607" mass="68309">MAAYQYSPLKEYEFRLLKIVKSADDVLAGYSITHVDLNDPPKYESVSYVWSDPKLDHTIKLVDESTLSVTASLARALPYLTRASQTGYLWVDQITINQSNTTERSEQVRIMGDIYGQCVRCLIWIDHDPSLNTEYEVESDWSQGMGEDVLNFLHSFNDEDSISEWQSVTGVALRRVSTSSTGTSSQRRDSHSHIRAHLQWFFDHSWFKRVWAFQEFVLAPHSSFLIGNFELPGDEIERVFKYGIQAALLHKAPGFEFFLGAIQSRQLYTAPTDAAAKLGSSTNRHIDGIPSYESISYADILEKMGAAQASDNRDHVYAFIGLAPCLLKHMRVDYTLSVEESFAAMMKALIKETKCLDFWATLSCENDISKSTLSLPSWVCNWTIYAPNYRILTHDNLFNTCGPGYGLPSPSKCQHFDLPTSAWNELIVAGKLNDVVQIVLRPFSAYQVTASIGIDFQDFPGNLPWERPTLDVFMEELRERGATESDHTSMGALLRTLLMDGVQWAAMNAFNSGDSLYRTGIQVFGAPHHEKIAEVIFVLTNSEEVDFDALPYGATRQTLHELSRVQYQRRVAYCAGGRLALVPDLTENGDQVAVLHGSRTPVVLRAR</sequence>
<dbReference type="InterPro" id="IPR052895">
    <property type="entry name" value="HetReg/Transcr_Mod"/>
</dbReference>
<proteinExistence type="predicted"/>
<organism evidence="2 3">
    <name type="scientific">Extremus antarcticus</name>
    <dbReference type="NCBI Taxonomy" id="702011"/>
    <lineage>
        <taxon>Eukaryota</taxon>
        <taxon>Fungi</taxon>
        <taxon>Dikarya</taxon>
        <taxon>Ascomycota</taxon>
        <taxon>Pezizomycotina</taxon>
        <taxon>Dothideomycetes</taxon>
        <taxon>Dothideomycetidae</taxon>
        <taxon>Mycosphaerellales</taxon>
        <taxon>Extremaceae</taxon>
        <taxon>Extremus</taxon>
    </lineage>
</organism>
<dbReference type="PANTHER" id="PTHR24148">
    <property type="entry name" value="ANKYRIN REPEAT DOMAIN-CONTAINING PROTEIN 39 HOMOLOG-RELATED"/>
    <property type="match status" value="1"/>
</dbReference>
<comment type="caution">
    <text evidence="2">The sequence shown here is derived from an EMBL/GenBank/DDBJ whole genome shotgun (WGS) entry which is preliminary data.</text>
</comment>
<dbReference type="InterPro" id="IPR010730">
    <property type="entry name" value="HET"/>
</dbReference>
<accession>A0AAJ0DEU2</accession>
<evidence type="ECO:0000259" key="1">
    <source>
        <dbReference type="Pfam" id="PF06985"/>
    </source>
</evidence>
<dbReference type="Pfam" id="PF06985">
    <property type="entry name" value="HET"/>
    <property type="match status" value="1"/>
</dbReference>
<feature type="domain" description="Heterokaryon incompatibility" evidence="1">
    <location>
        <begin position="43"/>
        <end position="215"/>
    </location>
</feature>
<evidence type="ECO:0000313" key="2">
    <source>
        <dbReference type="EMBL" id="KAK3048727.1"/>
    </source>
</evidence>
<name>A0AAJ0DEU2_9PEZI</name>